<evidence type="ECO:0000256" key="12">
    <source>
        <dbReference type="RuleBase" id="RU003832"/>
    </source>
</evidence>
<dbReference type="PANTHER" id="PTHR48438:SF1">
    <property type="entry name" value="ALPHA-(1,3)-FUCOSYLTRANSFERASE C-RELATED"/>
    <property type="match status" value="1"/>
</dbReference>
<keyword evidence="5 12" id="KW-0808">Transferase</keyword>
<evidence type="ECO:0000256" key="11">
    <source>
        <dbReference type="ARBA" id="ARBA00023180"/>
    </source>
</evidence>
<keyword evidence="4 12" id="KW-0328">Glycosyltransferase</keyword>
<reference evidence="15" key="1">
    <citation type="submission" date="2015-11" db="EMBL/GenBank/DDBJ databases">
        <title>De novo transcriptome assembly of four potential Pierce s Disease insect vectors from Arizona vineyards.</title>
        <authorList>
            <person name="Tassone E.E."/>
        </authorList>
    </citation>
    <scope>NUCLEOTIDE SEQUENCE</scope>
</reference>
<keyword evidence="7" id="KW-0735">Signal-anchor</keyword>
<gene>
    <name evidence="15" type="ORF">g.33078</name>
</gene>
<name>A0A1B6K1R4_9HEMI</name>
<dbReference type="Gene3D" id="3.40.50.11660">
    <property type="entry name" value="Glycosyl transferase family 10, C-terminal domain"/>
    <property type="match status" value="1"/>
</dbReference>
<evidence type="ECO:0000256" key="3">
    <source>
        <dbReference type="ARBA" id="ARBA00008919"/>
    </source>
</evidence>
<dbReference type="UniPathway" id="UPA00378"/>
<comment type="subcellular location">
    <subcellularLocation>
        <location evidence="1 12">Golgi apparatus</location>
        <location evidence="1 12">Golgi stack membrane</location>
        <topology evidence="1 12">Single-pass type II membrane protein</topology>
    </subcellularLocation>
</comment>
<evidence type="ECO:0000256" key="8">
    <source>
        <dbReference type="ARBA" id="ARBA00022989"/>
    </source>
</evidence>
<evidence type="ECO:0000256" key="9">
    <source>
        <dbReference type="ARBA" id="ARBA00023034"/>
    </source>
</evidence>
<evidence type="ECO:0000259" key="14">
    <source>
        <dbReference type="Pfam" id="PF17039"/>
    </source>
</evidence>
<dbReference type="PANTHER" id="PTHR48438">
    <property type="entry name" value="ALPHA-(1,3)-FUCOSYLTRANSFERASE C-RELATED"/>
    <property type="match status" value="1"/>
</dbReference>
<evidence type="ECO:0000259" key="13">
    <source>
        <dbReference type="Pfam" id="PF00852"/>
    </source>
</evidence>
<sequence>ECTRWLKTVRCAVRVNCSTIIVNGMAVRAPAHHRSRLTFDQWYREVRRDVDIMDRRKSIVNPRNLIICVTTCTVAAVWAVIFAALYFYFFGQSGSQSPVVHNVTQVRTMQPYQRELLPWYMDGPIQPTTTLHDNQVALWHHQIPHDPFQRLLNQLMFFPKGNGDTKIVLFWSDWSPRETVDYKTQQCPVKSCVFTNSRKSFNKASAVVFRGPAKLLSDFPHEERPNSQVWIFNSLTMPGEAYVHPRDVFNWTATPRLDADIPMFPHGVWLYYNPLWKHQDPPMNLVGQKTLAAAAWFPRTCDERSRAYEYVNRLVHFTLVDGFGDHPACGDRCPQGRTEICLKLLADKYRVTLVLEDRLCNHTIPNMFYVALQANTVPVVMWPPRSVYEQLVPEGSFIHTDDFPSPRDLAWHLDTIYNDDMVFNRYLSWQGTGLFVKSWYCRLCAMLHHNSMPDLTIEDINQWWDPDGECFS</sequence>
<feature type="transmembrane region" description="Helical" evidence="12">
    <location>
        <begin position="65"/>
        <end position="89"/>
    </location>
</feature>
<organism evidence="15">
    <name type="scientific">Homalodisca liturata</name>
    <dbReference type="NCBI Taxonomy" id="320908"/>
    <lineage>
        <taxon>Eukaryota</taxon>
        <taxon>Metazoa</taxon>
        <taxon>Ecdysozoa</taxon>
        <taxon>Arthropoda</taxon>
        <taxon>Hexapoda</taxon>
        <taxon>Insecta</taxon>
        <taxon>Pterygota</taxon>
        <taxon>Neoptera</taxon>
        <taxon>Paraneoptera</taxon>
        <taxon>Hemiptera</taxon>
        <taxon>Auchenorrhyncha</taxon>
        <taxon>Membracoidea</taxon>
        <taxon>Cicadellidae</taxon>
        <taxon>Cicadellinae</taxon>
        <taxon>Proconiini</taxon>
        <taxon>Homalodisca</taxon>
    </lineage>
</organism>
<comment type="similarity">
    <text evidence="3 12">Belongs to the glycosyltransferase 10 family.</text>
</comment>
<evidence type="ECO:0000256" key="4">
    <source>
        <dbReference type="ARBA" id="ARBA00022676"/>
    </source>
</evidence>
<evidence type="ECO:0000256" key="1">
    <source>
        <dbReference type="ARBA" id="ARBA00004447"/>
    </source>
</evidence>
<comment type="pathway">
    <text evidence="2">Protein modification; protein glycosylation.</text>
</comment>
<keyword evidence="11" id="KW-0325">Glycoprotein</keyword>
<dbReference type="EMBL" id="GECU01002310">
    <property type="protein sequence ID" value="JAT05397.1"/>
    <property type="molecule type" value="Transcribed_RNA"/>
</dbReference>
<dbReference type="SUPFAM" id="SSF53756">
    <property type="entry name" value="UDP-Glycosyltransferase/glycogen phosphorylase"/>
    <property type="match status" value="1"/>
</dbReference>
<dbReference type="Pfam" id="PF00852">
    <property type="entry name" value="Glyco_transf_10"/>
    <property type="match status" value="1"/>
</dbReference>
<evidence type="ECO:0000256" key="10">
    <source>
        <dbReference type="ARBA" id="ARBA00023136"/>
    </source>
</evidence>
<dbReference type="GO" id="GO:0032580">
    <property type="term" value="C:Golgi cisterna membrane"/>
    <property type="evidence" value="ECO:0007669"/>
    <property type="project" value="UniProtKB-SubCell"/>
</dbReference>
<dbReference type="EC" id="2.4.1.-" evidence="12"/>
<evidence type="ECO:0000313" key="15">
    <source>
        <dbReference type="EMBL" id="JAT05397.1"/>
    </source>
</evidence>
<proteinExistence type="inferred from homology"/>
<dbReference type="InterPro" id="IPR001503">
    <property type="entry name" value="Glyco_trans_10"/>
</dbReference>
<dbReference type="GO" id="GO:0008417">
    <property type="term" value="F:fucosyltransferase activity"/>
    <property type="evidence" value="ECO:0007669"/>
    <property type="project" value="InterPro"/>
</dbReference>
<dbReference type="InterPro" id="IPR031481">
    <property type="entry name" value="Glyco_tran_10_N"/>
</dbReference>
<evidence type="ECO:0000256" key="5">
    <source>
        <dbReference type="ARBA" id="ARBA00022679"/>
    </source>
</evidence>
<protein>
    <recommendedName>
        <fullName evidence="12">Fucosyltransferase</fullName>
        <ecNumber evidence="12">2.4.1.-</ecNumber>
    </recommendedName>
</protein>
<dbReference type="Pfam" id="PF17039">
    <property type="entry name" value="Glyco_tran_10_N"/>
    <property type="match status" value="1"/>
</dbReference>
<keyword evidence="10 12" id="KW-0472">Membrane</keyword>
<dbReference type="InterPro" id="IPR055270">
    <property type="entry name" value="Glyco_tran_10_C"/>
</dbReference>
<dbReference type="InterPro" id="IPR038577">
    <property type="entry name" value="GT10-like_C_sf"/>
</dbReference>
<dbReference type="AlphaFoldDB" id="A0A1B6K1R4"/>
<keyword evidence="9 12" id="KW-0333">Golgi apparatus</keyword>
<evidence type="ECO:0000256" key="7">
    <source>
        <dbReference type="ARBA" id="ARBA00022968"/>
    </source>
</evidence>
<keyword evidence="8 12" id="KW-1133">Transmembrane helix</keyword>
<feature type="domain" description="Fucosyltransferase N-terminal" evidence="14">
    <location>
        <begin position="165"/>
        <end position="263"/>
    </location>
</feature>
<keyword evidence="6 12" id="KW-0812">Transmembrane</keyword>
<evidence type="ECO:0000256" key="2">
    <source>
        <dbReference type="ARBA" id="ARBA00004922"/>
    </source>
</evidence>
<evidence type="ECO:0000256" key="6">
    <source>
        <dbReference type="ARBA" id="ARBA00022692"/>
    </source>
</evidence>
<feature type="non-terminal residue" evidence="15">
    <location>
        <position position="1"/>
    </location>
</feature>
<feature type="domain" description="Fucosyltransferase C-terminal" evidence="13">
    <location>
        <begin position="293"/>
        <end position="463"/>
    </location>
</feature>
<accession>A0A1B6K1R4</accession>